<feature type="transmembrane region" description="Helical" evidence="5">
    <location>
        <begin position="48"/>
        <end position="72"/>
    </location>
</feature>
<evidence type="ECO:0000313" key="7">
    <source>
        <dbReference type="Proteomes" id="UP000660745"/>
    </source>
</evidence>
<evidence type="ECO:0000256" key="4">
    <source>
        <dbReference type="ARBA" id="ARBA00023136"/>
    </source>
</evidence>
<keyword evidence="2 5" id="KW-0812">Transmembrane</keyword>
<dbReference type="EMBL" id="BMNK01000004">
    <property type="protein sequence ID" value="GGP06685.1"/>
    <property type="molecule type" value="Genomic_DNA"/>
</dbReference>
<accession>A0A918E5N8</accession>
<evidence type="ECO:0008006" key="8">
    <source>
        <dbReference type="Google" id="ProtNLM"/>
    </source>
</evidence>
<dbReference type="InterPro" id="IPR007318">
    <property type="entry name" value="Phopholipid_MeTrfase"/>
</dbReference>
<reference evidence="6" key="1">
    <citation type="journal article" date="2014" name="Int. J. Syst. Evol. Microbiol.">
        <title>Complete genome sequence of Corynebacterium casei LMG S-19264T (=DSM 44701T), isolated from a smear-ripened cheese.</title>
        <authorList>
            <consortium name="US DOE Joint Genome Institute (JGI-PGF)"/>
            <person name="Walter F."/>
            <person name="Albersmeier A."/>
            <person name="Kalinowski J."/>
            <person name="Ruckert C."/>
        </authorList>
    </citation>
    <scope>NUCLEOTIDE SEQUENCE</scope>
    <source>
        <strain evidence="6">CGMCC 4.7430</strain>
    </source>
</reference>
<reference evidence="6" key="2">
    <citation type="submission" date="2020-09" db="EMBL/GenBank/DDBJ databases">
        <authorList>
            <person name="Sun Q."/>
            <person name="Zhou Y."/>
        </authorList>
    </citation>
    <scope>NUCLEOTIDE SEQUENCE</scope>
    <source>
        <strain evidence="6">CGMCC 4.7430</strain>
    </source>
</reference>
<protein>
    <recommendedName>
        <fullName evidence="8">Isoprenylcysteine carboxylmethyltransferase family protein</fullName>
    </recommendedName>
</protein>
<dbReference type="Gene3D" id="1.20.120.1630">
    <property type="match status" value="1"/>
</dbReference>
<gene>
    <name evidence="6" type="ORF">GCM10012278_31380</name>
</gene>
<keyword evidence="4 5" id="KW-0472">Membrane</keyword>
<evidence type="ECO:0000256" key="5">
    <source>
        <dbReference type="SAM" id="Phobius"/>
    </source>
</evidence>
<comment type="caution">
    <text evidence="6">The sequence shown here is derived from an EMBL/GenBank/DDBJ whole genome shotgun (WGS) entry which is preliminary data.</text>
</comment>
<keyword evidence="3 5" id="KW-1133">Transmembrane helix</keyword>
<sequence length="170" mass="18448">MGMRKTPAAVGSALFFAAAPGTVAVLIPWWITGWQPRAPLPVALMLPIRLVGVLLTLAGAVVLVQAFVRFVVEGLGTPAPVAPPERLVVGGFYRYVRNPMYVAVLASIIGQALLLGRFDLFLYAVVVGAAVTAFVHWYEEPLLRRSFGAEYDAYRAAVPGWLPRLRSRDS</sequence>
<dbReference type="Proteomes" id="UP000660745">
    <property type="component" value="Unassembled WGS sequence"/>
</dbReference>
<comment type="subcellular location">
    <subcellularLocation>
        <location evidence="1">Endomembrane system</location>
        <topology evidence="1">Multi-pass membrane protein</topology>
    </subcellularLocation>
</comment>
<feature type="transmembrane region" description="Helical" evidence="5">
    <location>
        <begin position="120"/>
        <end position="138"/>
    </location>
</feature>
<evidence type="ECO:0000313" key="6">
    <source>
        <dbReference type="EMBL" id="GGP06685.1"/>
    </source>
</evidence>
<evidence type="ECO:0000256" key="2">
    <source>
        <dbReference type="ARBA" id="ARBA00022692"/>
    </source>
</evidence>
<dbReference type="GO" id="GO:0012505">
    <property type="term" value="C:endomembrane system"/>
    <property type="evidence" value="ECO:0007669"/>
    <property type="project" value="UniProtKB-SubCell"/>
</dbReference>
<organism evidence="6 7">
    <name type="scientific">Nonomuraea glycinis</name>
    <dbReference type="NCBI Taxonomy" id="2047744"/>
    <lineage>
        <taxon>Bacteria</taxon>
        <taxon>Bacillati</taxon>
        <taxon>Actinomycetota</taxon>
        <taxon>Actinomycetes</taxon>
        <taxon>Streptosporangiales</taxon>
        <taxon>Streptosporangiaceae</taxon>
        <taxon>Nonomuraea</taxon>
    </lineage>
</organism>
<feature type="transmembrane region" description="Helical" evidence="5">
    <location>
        <begin position="92"/>
        <end position="114"/>
    </location>
</feature>
<dbReference type="Pfam" id="PF04191">
    <property type="entry name" value="PEMT"/>
    <property type="match status" value="1"/>
</dbReference>
<proteinExistence type="predicted"/>
<name>A0A918E5N8_9ACTN</name>
<keyword evidence="7" id="KW-1185">Reference proteome</keyword>
<evidence type="ECO:0000256" key="1">
    <source>
        <dbReference type="ARBA" id="ARBA00004127"/>
    </source>
</evidence>
<dbReference type="AlphaFoldDB" id="A0A918E5N8"/>
<evidence type="ECO:0000256" key="3">
    <source>
        <dbReference type="ARBA" id="ARBA00022989"/>
    </source>
</evidence>